<evidence type="ECO:0000313" key="3">
    <source>
        <dbReference type="Proteomes" id="UP000277498"/>
    </source>
</evidence>
<dbReference type="EMBL" id="UXAW01000033">
    <property type="protein sequence ID" value="VDC20115.1"/>
    <property type="molecule type" value="Genomic_DNA"/>
</dbReference>
<dbReference type="OrthoDB" id="8477867at2"/>
<accession>A0A3P5WFN2</accession>
<keyword evidence="3" id="KW-1185">Reference proteome</keyword>
<evidence type="ECO:0000259" key="1">
    <source>
        <dbReference type="Pfam" id="PF00857"/>
    </source>
</evidence>
<sequence>MRNDWLFLIDLQPVFSDPSSPWATPGMDGLYRRLRPLAERFGERVLFSRFVPPADPAGSWAPYYRDWPFALDADPSIWELDADWRGGREVATHMFSKWTPEARAILSGAGEIVVGGVTTDCCVLNTVMAAMDGGAHVRLLSDGCAAGTPEIHEQALALMALRAPQIRVSTIADVMDGG</sequence>
<dbReference type="Pfam" id="PF00857">
    <property type="entry name" value="Isochorismatase"/>
    <property type="match status" value="1"/>
</dbReference>
<evidence type="ECO:0000313" key="2">
    <source>
        <dbReference type="EMBL" id="VDC20115.1"/>
    </source>
</evidence>
<dbReference type="InterPro" id="IPR036380">
    <property type="entry name" value="Isochorismatase-like_sf"/>
</dbReference>
<reference evidence="2 3" key="1">
    <citation type="submission" date="2018-11" db="EMBL/GenBank/DDBJ databases">
        <authorList>
            <person name="Criscuolo A."/>
        </authorList>
    </citation>
    <scope>NUCLEOTIDE SEQUENCE [LARGE SCALE GENOMIC DNA]</scope>
    <source>
        <strain evidence="2">ACIP111625</strain>
    </source>
</reference>
<dbReference type="CDD" id="cd00431">
    <property type="entry name" value="cysteine_hydrolases"/>
    <property type="match status" value="1"/>
</dbReference>
<dbReference type="SUPFAM" id="SSF52499">
    <property type="entry name" value="Isochorismatase-like hydrolases"/>
    <property type="match status" value="1"/>
</dbReference>
<dbReference type="Proteomes" id="UP000277498">
    <property type="component" value="Unassembled WGS sequence"/>
</dbReference>
<protein>
    <submittedName>
        <fullName evidence="2">Isochorismatase family protein</fullName>
    </submittedName>
</protein>
<feature type="domain" description="Isochorismatase-like" evidence="1">
    <location>
        <begin position="5"/>
        <end position="162"/>
    </location>
</feature>
<gene>
    <name evidence="2" type="ORF">XINFAN_00328</name>
</gene>
<dbReference type="Gene3D" id="3.40.50.850">
    <property type="entry name" value="Isochorismatase-like"/>
    <property type="match status" value="1"/>
</dbReference>
<organism evidence="2 3">
    <name type="scientific">Pseudogemmobacter humi</name>
    <dbReference type="NCBI Taxonomy" id="2483812"/>
    <lineage>
        <taxon>Bacteria</taxon>
        <taxon>Pseudomonadati</taxon>
        <taxon>Pseudomonadota</taxon>
        <taxon>Alphaproteobacteria</taxon>
        <taxon>Rhodobacterales</taxon>
        <taxon>Paracoccaceae</taxon>
        <taxon>Pseudogemmobacter</taxon>
    </lineage>
</organism>
<dbReference type="InterPro" id="IPR000868">
    <property type="entry name" value="Isochorismatase-like_dom"/>
</dbReference>
<proteinExistence type="predicted"/>
<dbReference type="AlphaFoldDB" id="A0A3P5WFN2"/>
<dbReference type="RefSeq" id="WP_124084769.1">
    <property type="nucleotide sequence ID" value="NZ_UXAW01000033.1"/>
</dbReference>
<name>A0A3P5WFN2_9RHOB</name>